<gene>
    <name evidence="2" type="ORF">SAMN02745910_04961</name>
</gene>
<keyword evidence="1" id="KW-0812">Transmembrane</keyword>
<dbReference type="Proteomes" id="UP000182762">
    <property type="component" value="Unassembled WGS sequence"/>
</dbReference>
<dbReference type="EMBL" id="FOXX01000024">
    <property type="protein sequence ID" value="SFQ88117.1"/>
    <property type="molecule type" value="Genomic_DNA"/>
</dbReference>
<keyword evidence="1" id="KW-1133">Transmembrane helix</keyword>
<protein>
    <submittedName>
        <fullName evidence="2">Uncharacterized protein</fullName>
    </submittedName>
</protein>
<sequence length="63" mass="6912">MEMNILSSVETLTVIIISVTWFVTMLQSVQLLGAMLMLIFVTRLSIGGNKAVVEGKSVEHMNS</sequence>
<comment type="caution">
    <text evidence="2">The sequence shown here is derived from an EMBL/GenBank/DDBJ whole genome shotgun (WGS) entry which is preliminary data.</text>
</comment>
<evidence type="ECO:0000313" key="3">
    <source>
        <dbReference type="Proteomes" id="UP000182762"/>
    </source>
</evidence>
<accession>A0A1I6C4N3</accession>
<reference evidence="2 3" key="1">
    <citation type="submission" date="2016-10" db="EMBL/GenBank/DDBJ databases">
        <authorList>
            <person name="Varghese N."/>
            <person name="Submissions S."/>
        </authorList>
    </citation>
    <scope>NUCLEOTIDE SEQUENCE [LARGE SCALE GENOMIC DNA]</scope>
    <source>
        <strain evidence="2 3">DSM 13796</strain>
    </source>
</reference>
<name>A0A1I6C4N3_9BACI</name>
<evidence type="ECO:0000256" key="1">
    <source>
        <dbReference type="SAM" id="Phobius"/>
    </source>
</evidence>
<dbReference type="GeneID" id="93713474"/>
<feature type="transmembrane region" description="Helical" evidence="1">
    <location>
        <begin position="12"/>
        <end position="41"/>
    </location>
</feature>
<keyword evidence="3" id="KW-1185">Reference proteome</keyword>
<keyword evidence="1" id="KW-0472">Membrane</keyword>
<proteinExistence type="predicted"/>
<organism evidence="2 3">
    <name type="scientific">Priestia endophytica DSM 13796</name>
    <dbReference type="NCBI Taxonomy" id="1121089"/>
    <lineage>
        <taxon>Bacteria</taxon>
        <taxon>Bacillati</taxon>
        <taxon>Bacillota</taxon>
        <taxon>Bacilli</taxon>
        <taxon>Bacillales</taxon>
        <taxon>Bacillaceae</taxon>
        <taxon>Priestia</taxon>
    </lineage>
</organism>
<dbReference type="RefSeq" id="WP_074842924.1">
    <property type="nucleotide sequence ID" value="NZ_FOXX01000024.1"/>
</dbReference>
<evidence type="ECO:0000313" key="2">
    <source>
        <dbReference type="EMBL" id="SFQ88117.1"/>
    </source>
</evidence>